<evidence type="ECO:0000256" key="3">
    <source>
        <dbReference type="ARBA" id="ARBA00022729"/>
    </source>
</evidence>
<dbReference type="Pfam" id="PF14322">
    <property type="entry name" value="SusD-like_3"/>
    <property type="match status" value="1"/>
</dbReference>
<dbReference type="Proteomes" id="UP000886191">
    <property type="component" value="Unassembled WGS sequence"/>
</dbReference>
<comment type="subcellular location">
    <subcellularLocation>
        <location evidence="1">Cell outer membrane</location>
    </subcellularLocation>
</comment>
<accession>A0A831QQZ0</accession>
<comment type="caution">
    <text evidence="8">The sequence shown here is derived from an EMBL/GenBank/DDBJ whole genome shotgun (WGS) entry which is preliminary data.</text>
</comment>
<dbReference type="Pfam" id="PF07980">
    <property type="entry name" value="SusD_RagB"/>
    <property type="match status" value="1"/>
</dbReference>
<evidence type="ECO:0000256" key="4">
    <source>
        <dbReference type="ARBA" id="ARBA00023136"/>
    </source>
</evidence>
<feature type="domain" description="SusD-like N-terminal" evidence="7">
    <location>
        <begin position="100"/>
        <end position="228"/>
    </location>
</feature>
<evidence type="ECO:0000259" key="6">
    <source>
        <dbReference type="Pfam" id="PF07980"/>
    </source>
</evidence>
<keyword evidence="4" id="KW-0472">Membrane</keyword>
<dbReference type="InterPro" id="IPR012944">
    <property type="entry name" value="SusD_RagB_dom"/>
</dbReference>
<dbReference type="PROSITE" id="PS51257">
    <property type="entry name" value="PROKAR_LIPOPROTEIN"/>
    <property type="match status" value="1"/>
</dbReference>
<evidence type="ECO:0000259" key="7">
    <source>
        <dbReference type="Pfam" id="PF14322"/>
    </source>
</evidence>
<comment type="similarity">
    <text evidence="2">Belongs to the SusD family.</text>
</comment>
<keyword evidence="3" id="KW-0732">Signal</keyword>
<gene>
    <name evidence="8" type="ORF">ENH87_10920</name>
</gene>
<dbReference type="EMBL" id="DRGL01000037">
    <property type="protein sequence ID" value="HEA21419.1"/>
    <property type="molecule type" value="Genomic_DNA"/>
</dbReference>
<dbReference type="AlphaFoldDB" id="A0A831QQZ0"/>
<evidence type="ECO:0000256" key="2">
    <source>
        <dbReference type="ARBA" id="ARBA00006275"/>
    </source>
</evidence>
<proteinExistence type="inferred from homology"/>
<feature type="domain" description="RagB/SusD" evidence="6">
    <location>
        <begin position="277"/>
        <end position="584"/>
    </location>
</feature>
<reference evidence="8" key="1">
    <citation type="journal article" date="2020" name="mSystems">
        <title>Genome- and Community-Level Interaction Insights into Carbon Utilization and Element Cycling Functions of Hydrothermarchaeota in Hydrothermal Sediment.</title>
        <authorList>
            <person name="Zhou Z."/>
            <person name="Liu Y."/>
            <person name="Xu W."/>
            <person name="Pan J."/>
            <person name="Luo Z.H."/>
            <person name="Li M."/>
        </authorList>
    </citation>
    <scope>NUCLEOTIDE SEQUENCE [LARGE SCALE GENOMIC DNA]</scope>
    <source>
        <strain evidence="8">HyVt-345</strain>
    </source>
</reference>
<sequence length="584" mass="64006">MKTIRKIKKTLVLTAAFLVVGVSCSDEFLEVAPTGTLADAQVSTLAGIDGLLVGAYSMLNGAITDDGGSRASAPSHWITGSILGGDANKGTDPGDSASLATIQRFQADPTANDFHQIWRARYEGISRCNTVLATIAKSIDLIPAERAASLQAQARMLRGHFYFDLKKHFNNIVVFDETLASNEITEIPNNGDAWAQIEADFQFAYDNLDEITDAGRVNKWAAAAYMGKAKLYQQKYAEAITWFDDVIANGVTSNGLKYQLLDDYAQIFNADNDNHAESVMDVESSNETGNVRNSNWWDDLNYPYATGSAGPGDCCGFFQPSFELANSFRTTNAGLPLLDKSYRDPANALVTDMGVPASADFTPDSGPLDPRIDFSIGRRGISYLGWQPFPGAAWIRVQAYGGPYAPKKYVYYVNQDGVYTDASSWTRGYATMNYTIIRFADVLLMAAEAEIEAGSLEQARTYVNQVRARAANSQYWIKDEDGTDAANYVLAEYSPAQFATPASATEAVRFERKLELSGEGHRFFDLVRWGVAAEVINDYINYEQQFLSAAYSGGNFTAGRNEYLPIPQTQLDLQPGVLTQNPGY</sequence>
<evidence type="ECO:0000256" key="5">
    <source>
        <dbReference type="ARBA" id="ARBA00023237"/>
    </source>
</evidence>
<dbReference type="GO" id="GO:0009279">
    <property type="term" value="C:cell outer membrane"/>
    <property type="evidence" value="ECO:0007669"/>
    <property type="project" value="UniProtKB-SubCell"/>
</dbReference>
<dbReference type="Gene3D" id="1.25.40.390">
    <property type="match status" value="1"/>
</dbReference>
<evidence type="ECO:0000256" key="1">
    <source>
        <dbReference type="ARBA" id="ARBA00004442"/>
    </source>
</evidence>
<keyword evidence="5" id="KW-0998">Cell outer membrane</keyword>
<name>A0A831QQZ0_9FLAO</name>
<organism evidence="8">
    <name type="scientific">Pricia antarctica</name>
    <dbReference type="NCBI Taxonomy" id="641691"/>
    <lineage>
        <taxon>Bacteria</taxon>
        <taxon>Pseudomonadati</taxon>
        <taxon>Bacteroidota</taxon>
        <taxon>Flavobacteriia</taxon>
        <taxon>Flavobacteriales</taxon>
        <taxon>Flavobacteriaceae</taxon>
        <taxon>Pricia</taxon>
    </lineage>
</organism>
<protein>
    <submittedName>
        <fullName evidence="8">RagB/SusD family nutrient uptake outer membrane protein</fullName>
    </submittedName>
</protein>
<evidence type="ECO:0000313" key="8">
    <source>
        <dbReference type="EMBL" id="HEA21419.1"/>
    </source>
</evidence>
<dbReference type="InterPro" id="IPR033985">
    <property type="entry name" value="SusD-like_N"/>
</dbReference>
<dbReference type="SUPFAM" id="SSF48452">
    <property type="entry name" value="TPR-like"/>
    <property type="match status" value="1"/>
</dbReference>
<dbReference type="InterPro" id="IPR011990">
    <property type="entry name" value="TPR-like_helical_dom_sf"/>
</dbReference>